<name>E3J142_PSEI1</name>
<evidence type="ECO:0000256" key="7">
    <source>
        <dbReference type="ARBA" id="ARBA00051712"/>
    </source>
</evidence>
<reference evidence="10 11" key="1">
    <citation type="submission" date="2010-10" db="EMBL/GenBank/DDBJ databases">
        <title>Complete sequence of Frankia sp. EuI1c.</title>
        <authorList>
            <consortium name="US DOE Joint Genome Institute"/>
            <person name="Lucas S."/>
            <person name="Copeland A."/>
            <person name="Lapidus A."/>
            <person name="Cheng J.-F."/>
            <person name="Bruce D."/>
            <person name="Goodwin L."/>
            <person name="Pitluck S."/>
            <person name="Chertkov O."/>
            <person name="Detter J.C."/>
            <person name="Han C."/>
            <person name="Tapia R."/>
            <person name="Land M."/>
            <person name="Hauser L."/>
            <person name="Jeffries C."/>
            <person name="Kyrpides N."/>
            <person name="Ivanova N."/>
            <person name="Mikhailova N."/>
            <person name="Beauchemin N."/>
            <person name="Sen A."/>
            <person name="Sur S.A."/>
            <person name="Gtari M."/>
            <person name="Wall L."/>
            <person name="Tisa L."/>
            <person name="Woyke T."/>
        </authorList>
    </citation>
    <scope>NUCLEOTIDE SEQUENCE [LARGE SCALE GENOMIC DNA]</scope>
    <source>
        <strain evidence="11">DSM 45817 / CECT 9037 / EuI1c</strain>
    </source>
</reference>
<evidence type="ECO:0000256" key="1">
    <source>
        <dbReference type="ARBA" id="ARBA00005196"/>
    </source>
</evidence>
<feature type="site" description="Could be important to modulate the pK values of the two catalytic cysteine residues" evidence="8">
    <location>
        <position position="254"/>
    </location>
</feature>
<dbReference type="AlphaFoldDB" id="E3J142"/>
<evidence type="ECO:0000256" key="8">
    <source>
        <dbReference type="HAMAP-Rule" id="MF_00197"/>
    </source>
</evidence>
<comment type="catalytic activity">
    <reaction evidence="7 8">
        <text>(2S,6S)-2,6-diaminopimelate = meso-2,6-diaminopimelate</text>
        <dbReference type="Rhea" id="RHEA:15393"/>
        <dbReference type="ChEBI" id="CHEBI:57609"/>
        <dbReference type="ChEBI" id="CHEBI:57791"/>
        <dbReference type="EC" id="5.1.1.7"/>
    </reaction>
</comment>
<feature type="binding site" evidence="8">
    <location>
        <position position="32"/>
    </location>
    <ligand>
        <name>substrate</name>
    </ligand>
</feature>
<proteinExistence type="inferred from homology"/>
<dbReference type="EC" id="5.1.1.7" evidence="3 8"/>
<dbReference type="GO" id="GO:0008837">
    <property type="term" value="F:diaminopimelate epimerase activity"/>
    <property type="evidence" value="ECO:0007669"/>
    <property type="project" value="UniProtKB-UniRule"/>
</dbReference>
<dbReference type="NCBIfam" id="TIGR00652">
    <property type="entry name" value="DapF"/>
    <property type="match status" value="1"/>
</dbReference>
<feature type="site" description="Could be important to modulate the pK values of the two catalytic cysteine residues" evidence="8">
    <location>
        <position position="203"/>
    </location>
</feature>
<feature type="binding site" evidence="8">
    <location>
        <begin position="264"/>
        <end position="265"/>
    </location>
    <ligand>
        <name>substrate</name>
    </ligand>
</feature>
<feature type="binding site" evidence="8">
    <location>
        <begin position="128"/>
        <end position="129"/>
    </location>
    <ligand>
        <name>substrate</name>
    </ligand>
</feature>
<dbReference type="PANTHER" id="PTHR31689">
    <property type="entry name" value="DIAMINOPIMELATE EPIMERASE, CHLOROPLASTIC"/>
    <property type="match status" value="1"/>
</dbReference>
<organism evidence="10 11">
    <name type="scientific">Pseudofrankia inefficax (strain DSM 45817 / CECT 9037 / DDB 130130 / EuI1c)</name>
    <name type="common">Frankia inefficax</name>
    <dbReference type="NCBI Taxonomy" id="298654"/>
    <lineage>
        <taxon>Bacteria</taxon>
        <taxon>Bacillati</taxon>
        <taxon>Actinomycetota</taxon>
        <taxon>Actinomycetes</taxon>
        <taxon>Frankiales</taxon>
        <taxon>Frankiaceae</taxon>
        <taxon>Pseudofrankia</taxon>
    </lineage>
</organism>
<evidence type="ECO:0000256" key="2">
    <source>
        <dbReference type="ARBA" id="ARBA00010219"/>
    </source>
</evidence>
<evidence type="ECO:0000256" key="4">
    <source>
        <dbReference type="ARBA" id="ARBA00022605"/>
    </source>
</evidence>
<dbReference type="SUPFAM" id="SSF54506">
    <property type="entry name" value="Diaminopimelate epimerase-like"/>
    <property type="match status" value="2"/>
</dbReference>
<dbReference type="PROSITE" id="PS01326">
    <property type="entry name" value="DAP_EPIMERASE"/>
    <property type="match status" value="1"/>
</dbReference>
<keyword evidence="6 8" id="KW-0413">Isomerase</keyword>
<feature type="binding site" evidence="8">
    <location>
        <begin position="254"/>
        <end position="255"/>
    </location>
    <ligand>
        <name>substrate</name>
    </ligand>
</feature>
<feature type="binding site" evidence="8">
    <location>
        <position position="237"/>
    </location>
    <ligand>
        <name>substrate</name>
    </ligand>
</feature>
<gene>
    <name evidence="8" type="primary">dapF</name>
    <name evidence="10" type="ordered locus">FraEuI1c_1147</name>
</gene>
<dbReference type="GO" id="GO:0009089">
    <property type="term" value="P:lysine biosynthetic process via diaminopimelate"/>
    <property type="evidence" value="ECO:0007669"/>
    <property type="project" value="UniProtKB-UniRule"/>
</dbReference>
<dbReference type="PANTHER" id="PTHR31689:SF0">
    <property type="entry name" value="DIAMINOPIMELATE EPIMERASE"/>
    <property type="match status" value="1"/>
</dbReference>
<dbReference type="UniPathway" id="UPA00034">
    <property type="reaction ID" value="UER00025"/>
</dbReference>
<protein>
    <recommendedName>
        <fullName evidence="3 8">Diaminopimelate epimerase</fullName>
        <shortName evidence="8">DAP epimerase</shortName>
        <ecNumber evidence="3 8">5.1.1.7</ecNumber>
    </recommendedName>
    <alternativeName>
        <fullName evidence="8">PLP-independent amino acid racemase</fullName>
    </alternativeName>
</protein>
<dbReference type="InterPro" id="IPR001653">
    <property type="entry name" value="DAP_epimerase_DapF"/>
</dbReference>
<comment type="similarity">
    <text evidence="2 8">Belongs to the diaminopimelate epimerase family.</text>
</comment>
<accession>E3J142</accession>
<comment type="subunit">
    <text evidence="8">Homodimer.</text>
</comment>
<evidence type="ECO:0000313" key="11">
    <source>
        <dbReference type="Proteomes" id="UP000002484"/>
    </source>
</evidence>
<feature type="binding site" evidence="8">
    <location>
        <position position="118"/>
    </location>
    <ligand>
        <name>substrate</name>
    </ligand>
</feature>
<feature type="binding site" evidence="8">
    <location>
        <position position="201"/>
    </location>
    <ligand>
        <name>substrate</name>
    </ligand>
</feature>
<dbReference type="OrthoDB" id="9805408at2"/>
<evidence type="ECO:0000256" key="5">
    <source>
        <dbReference type="ARBA" id="ARBA00023154"/>
    </source>
</evidence>
<comment type="function">
    <text evidence="8">Catalyzes the stereoinversion of LL-2,6-diaminopimelate (L,L-DAP) to meso-diaminopimelate (meso-DAP), a precursor of L-lysine and an essential component of the bacterial peptidoglycan.</text>
</comment>
<dbReference type="Pfam" id="PF01678">
    <property type="entry name" value="DAP_epimerase"/>
    <property type="match status" value="3"/>
</dbReference>
<dbReference type="InterPro" id="IPR018510">
    <property type="entry name" value="DAP_epimerase_AS"/>
</dbReference>
<dbReference type="HOGENOM" id="CLU_053306_4_0_11"/>
<comment type="subcellular location">
    <subcellularLocation>
        <location evidence="8">Cytoplasm</location>
    </subcellularLocation>
</comment>
<comment type="pathway">
    <text evidence="1 8">Amino-acid biosynthesis; L-lysine biosynthesis via DAP pathway; DL-2,6-diaminopimelate from LL-2,6-diaminopimelate: step 1/1.</text>
</comment>
<dbReference type="EMBL" id="CP002299">
    <property type="protein sequence ID" value="ADP79220.1"/>
    <property type="molecule type" value="Genomic_DNA"/>
</dbReference>
<feature type="active site" evidence="9">
    <location>
        <position position="127"/>
    </location>
</feature>
<feature type="active site" description="Proton donor" evidence="8">
    <location>
        <position position="127"/>
    </location>
</feature>
<dbReference type="KEGG" id="fri:FraEuI1c_1147"/>
<dbReference type="Proteomes" id="UP000002484">
    <property type="component" value="Chromosome"/>
</dbReference>
<dbReference type="FunCoup" id="E3J142">
    <property type="interactions" value="328"/>
</dbReference>
<dbReference type="STRING" id="298654.FraEuI1c_1147"/>
<feature type="active site" description="Proton acceptor" evidence="8">
    <location>
        <position position="263"/>
    </location>
</feature>
<evidence type="ECO:0000313" key="10">
    <source>
        <dbReference type="EMBL" id="ADP79220.1"/>
    </source>
</evidence>
<evidence type="ECO:0000256" key="3">
    <source>
        <dbReference type="ARBA" id="ARBA00013080"/>
    </source>
</evidence>
<dbReference type="eggNOG" id="COG0253">
    <property type="taxonomic scope" value="Bacteria"/>
</dbReference>
<dbReference type="InParanoid" id="E3J142"/>
<sequence>MAPPTGRAAAAGRGAAPYDRGVRFVKGQGTGNDFVIVPDPDGELELTPRLVRALCDRRFGIGADGVLRVVLTAAEPSAAGLGNSWAADLPDGRRAPAESRTARPAGAGGARWFMDYRNADGSIAEMCGNGLRVFGRYLVDAGYERAGLIPVATRAGVRLADVPNEGDVTVEMGPPTIGPLGAERVSIAGRTFEATNVSMGNPHAVCFADDLAEADLNALDLTRLPQVSPAAYPTGANVEIVIGAPDAVRMRVYERGVGETLSCGTGACAVAVAAATRAGRGPGTVIPVDVPGGRVTVLWDSDQVRLRGPAVLVSEGLLRSDWLAAAQAGSAEPALAGRPT</sequence>
<keyword evidence="11" id="KW-1185">Reference proteome</keyword>
<dbReference type="GO" id="GO:0005829">
    <property type="term" value="C:cytosol"/>
    <property type="evidence" value="ECO:0007669"/>
    <property type="project" value="TreeGrafter"/>
</dbReference>
<keyword evidence="5 8" id="KW-0457">Lysine biosynthesis</keyword>
<dbReference type="Gene3D" id="3.10.310.10">
    <property type="entry name" value="Diaminopimelate Epimerase, Chain A, domain 1"/>
    <property type="match status" value="2"/>
</dbReference>
<keyword evidence="4 8" id="KW-0028">Amino-acid biosynthesis</keyword>
<dbReference type="HAMAP" id="MF_00197">
    <property type="entry name" value="DAP_epimerase"/>
    <property type="match status" value="1"/>
</dbReference>
<evidence type="ECO:0000256" key="9">
    <source>
        <dbReference type="PROSITE-ProRule" id="PRU10125"/>
    </source>
</evidence>
<comment type="caution">
    <text evidence="8">Lacks conserved residue(s) required for the propagation of feature annotation.</text>
</comment>
<evidence type="ECO:0000256" key="6">
    <source>
        <dbReference type="ARBA" id="ARBA00023235"/>
    </source>
</evidence>
<keyword evidence="8" id="KW-0963">Cytoplasm</keyword>